<protein>
    <submittedName>
        <fullName evidence="1">Uncharacterized protein</fullName>
    </submittedName>
</protein>
<dbReference type="AlphaFoldDB" id="K0T909"/>
<sequence>MQQSDDMGGRWNGGREEKKTLARAVNKIVRVQGGGTGTGVTETSPLVDEASLEKLRSQPIASDVDGLRKEIAAFKETYPVEDYDTFLSPRGPYKVPVMLNFNRTKRSTVYKALEMLAVRNEALALKLEKKRVADAVAKHASEHDLEEF</sequence>
<evidence type="ECO:0000313" key="2">
    <source>
        <dbReference type="Proteomes" id="UP000266841"/>
    </source>
</evidence>
<name>K0T909_THAOC</name>
<gene>
    <name evidence="1" type="ORF">THAOC_04804</name>
</gene>
<evidence type="ECO:0000313" key="1">
    <source>
        <dbReference type="EMBL" id="EJK73564.1"/>
    </source>
</evidence>
<reference evidence="1 2" key="1">
    <citation type="journal article" date="2012" name="Genome Biol.">
        <title>Genome and low-iron response of an oceanic diatom adapted to chronic iron limitation.</title>
        <authorList>
            <person name="Lommer M."/>
            <person name="Specht M."/>
            <person name="Roy A.S."/>
            <person name="Kraemer L."/>
            <person name="Andreson R."/>
            <person name="Gutowska M.A."/>
            <person name="Wolf J."/>
            <person name="Bergner S.V."/>
            <person name="Schilhabel M.B."/>
            <person name="Klostermeier U.C."/>
            <person name="Beiko R.G."/>
            <person name="Rosenstiel P."/>
            <person name="Hippler M."/>
            <person name="Laroche J."/>
        </authorList>
    </citation>
    <scope>NUCLEOTIDE SEQUENCE [LARGE SCALE GENOMIC DNA]</scope>
    <source>
        <strain evidence="1 2">CCMP1005</strain>
    </source>
</reference>
<feature type="non-terminal residue" evidence="1">
    <location>
        <position position="148"/>
    </location>
</feature>
<keyword evidence="2" id="KW-1185">Reference proteome</keyword>
<accession>K0T909</accession>
<dbReference type="Proteomes" id="UP000266841">
    <property type="component" value="Unassembled WGS sequence"/>
</dbReference>
<comment type="caution">
    <text evidence="1">The sequence shown here is derived from an EMBL/GenBank/DDBJ whole genome shotgun (WGS) entry which is preliminary data.</text>
</comment>
<dbReference type="EMBL" id="AGNL01004396">
    <property type="protein sequence ID" value="EJK73564.1"/>
    <property type="molecule type" value="Genomic_DNA"/>
</dbReference>
<proteinExistence type="predicted"/>
<organism evidence="1 2">
    <name type="scientific">Thalassiosira oceanica</name>
    <name type="common">Marine diatom</name>
    <dbReference type="NCBI Taxonomy" id="159749"/>
    <lineage>
        <taxon>Eukaryota</taxon>
        <taxon>Sar</taxon>
        <taxon>Stramenopiles</taxon>
        <taxon>Ochrophyta</taxon>
        <taxon>Bacillariophyta</taxon>
        <taxon>Coscinodiscophyceae</taxon>
        <taxon>Thalassiosirophycidae</taxon>
        <taxon>Thalassiosirales</taxon>
        <taxon>Thalassiosiraceae</taxon>
        <taxon>Thalassiosira</taxon>
    </lineage>
</organism>